<evidence type="ECO:0000256" key="5">
    <source>
        <dbReference type="ARBA" id="ARBA00022530"/>
    </source>
</evidence>
<dbReference type="PANTHER" id="PTHR12027">
    <property type="entry name" value="WNT RELATED"/>
    <property type="match status" value="1"/>
</dbReference>
<evidence type="ECO:0000256" key="1">
    <source>
        <dbReference type="ARBA" id="ARBA00004498"/>
    </source>
</evidence>
<evidence type="ECO:0000256" key="4">
    <source>
        <dbReference type="ARBA" id="ARBA00022525"/>
    </source>
</evidence>
<sequence length="79" mass="8635">CHGTSGSCTVKTCWNQLSPLHDIGAEIRQRYIDAIDISLQTSNSNNRAGPVAKDNNLHRKLLYSSLETNTFCVSTTLGP</sequence>
<keyword evidence="5" id="KW-0272">Extracellular matrix</keyword>
<dbReference type="PANTHER" id="PTHR12027:SF97">
    <property type="entry name" value="PROTEIN WNT-4"/>
    <property type="match status" value="1"/>
</dbReference>
<evidence type="ECO:0000256" key="3">
    <source>
        <dbReference type="ARBA" id="ARBA00022473"/>
    </source>
</evidence>
<feature type="non-terminal residue" evidence="9">
    <location>
        <position position="1"/>
    </location>
</feature>
<dbReference type="EMBL" id="KT818605">
    <property type="protein sequence ID" value="ALL53304.1"/>
    <property type="molecule type" value="mRNA"/>
</dbReference>
<keyword evidence="4" id="KW-0964">Secreted</keyword>
<dbReference type="Pfam" id="PF00110">
    <property type="entry name" value="wnt"/>
    <property type="match status" value="1"/>
</dbReference>
<dbReference type="GO" id="GO:0030182">
    <property type="term" value="P:neuron differentiation"/>
    <property type="evidence" value="ECO:0007669"/>
    <property type="project" value="TreeGrafter"/>
</dbReference>
<accession>A0A0S1NFG1</accession>
<feature type="non-terminal residue" evidence="9">
    <location>
        <position position="79"/>
    </location>
</feature>
<dbReference type="AlphaFoldDB" id="A0A0S1NFG1"/>
<keyword evidence="6 8" id="KW-0879">Wnt signaling pathway</keyword>
<dbReference type="InterPro" id="IPR005817">
    <property type="entry name" value="Wnt"/>
</dbReference>
<keyword evidence="3 8" id="KW-0217">Developmental protein</keyword>
<protein>
    <recommendedName>
        <fullName evidence="8">Protein Wnt</fullName>
    </recommendedName>
</protein>
<gene>
    <name evidence="9" type="primary">Wnt5b</name>
</gene>
<evidence type="ECO:0000256" key="8">
    <source>
        <dbReference type="RuleBase" id="RU003500"/>
    </source>
</evidence>
<evidence type="ECO:0000256" key="7">
    <source>
        <dbReference type="ARBA" id="ARBA00023157"/>
    </source>
</evidence>
<dbReference type="GO" id="GO:0005615">
    <property type="term" value="C:extracellular space"/>
    <property type="evidence" value="ECO:0007669"/>
    <property type="project" value="TreeGrafter"/>
</dbReference>
<keyword evidence="7" id="KW-1015">Disulfide bond</keyword>
<comment type="subcellular location">
    <subcellularLocation>
        <location evidence="1 8">Secreted</location>
        <location evidence="1 8">Extracellular space</location>
        <location evidence="1 8">Extracellular matrix</location>
    </subcellularLocation>
</comment>
<dbReference type="GO" id="GO:0005109">
    <property type="term" value="F:frizzled binding"/>
    <property type="evidence" value="ECO:0007669"/>
    <property type="project" value="TreeGrafter"/>
</dbReference>
<organism evidence="9">
    <name type="scientific">Thamnocephalus platyurus</name>
    <dbReference type="NCBI Taxonomy" id="91582"/>
    <lineage>
        <taxon>Eukaryota</taxon>
        <taxon>Metazoa</taxon>
        <taxon>Ecdysozoa</taxon>
        <taxon>Arthropoda</taxon>
        <taxon>Crustacea</taxon>
        <taxon>Branchiopoda</taxon>
        <taxon>Anostraca</taxon>
        <taxon>Thamnocephalidae</taxon>
        <taxon>Thamnocephalus</taxon>
    </lineage>
</organism>
<evidence type="ECO:0000256" key="2">
    <source>
        <dbReference type="ARBA" id="ARBA00005683"/>
    </source>
</evidence>
<proteinExistence type="evidence at transcript level"/>
<name>A0A0S1NFG1_9CRUS</name>
<evidence type="ECO:0000256" key="6">
    <source>
        <dbReference type="ARBA" id="ARBA00022687"/>
    </source>
</evidence>
<dbReference type="GO" id="GO:0060070">
    <property type="term" value="P:canonical Wnt signaling pathway"/>
    <property type="evidence" value="ECO:0007669"/>
    <property type="project" value="TreeGrafter"/>
</dbReference>
<evidence type="ECO:0000313" key="9">
    <source>
        <dbReference type="EMBL" id="ALL53304.1"/>
    </source>
</evidence>
<comment type="function">
    <text evidence="8">Ligand for members of the frizzled family of seven transmembrane receptors.</text>
</comment>
<reference evidence="9" key="1">
    <citation type="submission" date="2015-09" db="EMBL/GenBank/DDBJ databases">
        <title>Wnt repertoire and expression patterns in the branchiopod Thamnocephalus platyurus.</title>
        <authorList>
            <person name="Pace R.M."/>
            <person name="Constantinou S.J."/>
            <person name="Stangl A.J."/>
            <person name="Nagy L.M."/>
            <person name="Williams T.A."/>
        </authorList>
    </citation>
    <scope>NUCLEOTIDE SEQUENCE</scope>
</reference>
<dbReference type="GO" id="GO:0045165">
    <property type="term" value="P:cell fate commitment"/>
    <property type="evidence" value="ECO:0007669"/>
    <property type="project" value="TreeGrafter"/>
</dbReference>
<comment type="similarity">
    <text evidence="2 8">Belongs to the Wnt family.</text>
</comment>
<dbReference type="GO" id="GO:0005125">
    <property type="term" value="F:cytokine activity"/>
    <property type="evidence" value="ECO:0007669"/>
    <property type="project" value="TreeGrafter"/>
</dbReference>